<keyword evidence="2" id="KW-1185">Reference proteome</keyword>
<dbReference type="Gene3D" id="1.10.150.240">
    <property type="entry name" value="Putative phosphatase, domain 2"/>
    <property type="match status" value="1"/>
</dbReference>
<dbReference type="EMBL" id="FOJI01000001">
    <property type="protein sequence ID" value="SEV82177.1"/>
    <property type="molecule type" value="Genomic_DNA"/>
</dbReference>
<dbReference type="PANTHER" id="PTHR18901">
    <property type="entry name" value="2-DEOXYGLUCOSE-6-PHOSPHATE PHOSPHATASE 2"/>
    <property type="match status" value="1"/>
</dbReference>
<dbReference type="OrthoDB" id="9797743at2"/>
<dbReference type="CDD" id="cd07505">
    <property type="entry name" value="HAD_BPGM-like"/>
    <property type="match status" value="1"/>
</dbReference>
<dbReference type="RefSeq" id="WP_092449445.1">
    <property type="nucleotide sequence ID" value="NZ_FOJI01000001.1"/>
</dbReference>
<dbReference type="PANTHER" id="PTHR18901:SF38">
    <property type="entry name" value="PSEUDOURIDINE-5'-PHOSPHATASE"/>
    <property type="match status" value="1"/>
</dbReference>
<dbReference type="SFLD" id="SFLDG01135">
    <property type="entry name" value="C1.5.6:_HAD__Beta-PGM__Phospha"/>
    <property type="match status" value="1"/>
</dbReference>
<organism evidence="1 2">
    <name type="scientific">[Clostridium] fimetarium</name>
    <dbReference type="NCBI Taxonomy" id="99656"/>
    <lineage>
        <taxon>Bacteria</taxon>
        <taxon>Bacillati</taxon>
        <taxon>Bacillota</taxon>
        <taxon>Clostridia</taxon>
        <taxon>Lachnospirales</taxon>
        <taxon>Lachnospiraceae</taxon>
    </lineage>
</organism>
<dbReference type="InterPro" id="IPR023198">
    <property type="entry name" value="PGP-like_dom2"/>
</dbReference>
<dbReference type="Gene3D" id="3.40.50.1000">
    <property type="entry name" value="HAD superfamily/HAD-like"/>
    <property type="match status" value="1"/>
</dbReference>
<dbReference type="SUPFAM" id="SSF56784">
    <property type="entry name" value="HAD-like"/>
    <property type="match status" value="1"/>
</dbReference>
<dbReference type="InterPro" id="IPR006439">
    <property type="entry name" value="HAD-SF_hydro_IA"/>
</dbReference>
<dbReference type="Proteomes" id="UP000199701">
    <property type="component" value="Unassembled WGS sequence"/>
</dbReference>
<dbReference type="InterPro" id="IPR023214">
    <property type="entry name" value="HAD_sf"/>
</dbReference>
<reference evidence="1 2" key="1">
    <citation type="submission" date="2016-10" db="EMBL/GenBank/DDBJ databases">
        <authorList>
            <person name="de Groot N.N."/>
        </authorList>
    </citation>
    <scope>NUCLEOTIDE SEQUENCE [LARGE SCALE GENOMIC DNA]</scope>
    <source>
        <strain evidence="1 2">DSM 9179</strain>
    </source>
</reference>
<dbReference type="NCBIfam" id="TIGR01509">
    <property type="entry name" value="HAD-SF-IA-v3"/>
    <property type="match status" value="1"/>
</dbReference>
<dbReference type="NCBIfam" id="TIGR01549">
    <property type="entry name" value="HAD-SF-IA-v1"/>
    <property type="match status" value="1"/>
</dbReference>
<evidence type="ECO:0000313" key="1">
    <source>
        <dbReference type="EMBL" id="SEV82177.1"/>
    </source>
</evidence>
<evidence type="ECO:0000313" key="2">
    <source>
        <dbReference type="Proteomes" id="UP000199701"/>
    </source>
</evidence>
<dbReference type="PRINTS" id="PR00413">
    <property type="entry name" value="HADHALOGNASE"/>
</dbReference>
<proteinExistence type="predicted"/>
<accession>A0A1I0M189</accession>
<name>A0A1I0M189_9FIRM</name>
<dbReference type="InterPro" id="IPR036412">
    <property type="entry name" value="HAD-like_sf"/>
</dbReference>
<protein>
    <submittedName>
        <fullName evidence="1">Haloacid dehalogenase superfamily, subfamily IA, variant 3 with third motif having DD or ED/haloacid dehalogenase superfamily, subfamily IA, variant 1 with third motif having Dx(3-4)D or Dx(3-4)E</fullName>
    </submittedName>
</protein>
<dbReference type="Pfam" id="PF13419">
    <property type="entry name" value="HAD_2"/>
    <property type="match status" value="1"/>
</dbReference>
<dbReference type="SFLD" id="SFLDG01129">
    <property type="entry name" value="C1.5:_HAD__Beta-PGM__Phosphata"/>
    <property type="match status" value="1"/>
</dbReference>
<gene>
    <name evidence="1" type="ORF">SAMN05421659_10178</name>
</gene>
<dbReference type="SFLD" id="SFLDS00003">
    <property type="entry name" value="Haloacid_Dehalogenase"/>
    <property type="match status" value="1"/>
</dbReference>
<dbReference type="InterPro" id="IPR041492">
    <property type="entry name" value="HAD_2"/>
</dbReference>
<sequence length="220" mass="24973">MEIDAVIFDMDGLMIDTERIVQNSWNIVGKRMGYADLGEDIYHTMGLDVVRREEYFMGKYGKEFPFQEFLRDYRKEYYEYVNVHGIDAKPGLYELLETLKQLGIPMAVATSTGRESAMKNLEAKNVTSYFQAFICGDMVTQAKPSPEIYLKACEVIGVNPKNAIALEDSFNGIKAAYAAKMMPVMVPDLIKDTSEVDDLLFAKKADLNEVAEWIRSECSH</sequence>
<dbReference type="AlphaFoldDB" id="A0A1I0M189"/>
<dbReference type="STRING" id="99656.SAMN05421659_10178"/>